<keyword evidence="2" id="KW-0479">Metal-binding</keyword>
<dbReference type="PANTHER" id="PTHR33337:SF33">
    <property type="entry name" value="CENP-V_GFA DOMAIN-CONTAINING PROTEIN"/>
    <property type="match status" value="1"/>
</dbReference>
<dbReference type="Gene3D" id="3.30.2130.10">
    <property type="entry name" value="VC0802-like"/>
    <property type="match status" value="1"/>
</dbReference>
<dbReference type="PROSITE" id="PS51891">
    <property type="entry name" value="CENP_V_GFA"/>
    <property type="match status" value="1"/>
</dbReference>
<dbReference type="Pfam" id="PF13840">
    <property type="entry name" value="ACT_7"/>
    <property type="match status" value="1"/>
</dbReference>
<dbReference type="InterPro" id="IPR027795">
    <property type="entry name" value="CASTOR_ACT_dom"/>
</dbReference>
<keyword evidence="4" id="KW-0456">Lyase</keyword>
<keyword evidence="3" id="KW-0862">Zinc</keyword>
<keyword evidence="7" id="KW-1185">Reference proteome</keyword>
<gene>
    <name evidence="6" type="ORF">ABVT11_13430</name>
</gene>
<evidence type="ECO:0000256" key="2">
    <source>
        <dbReference type="ARBA" id="ARBA00022723"/>
    </source>
</evidence>
<dbReference type="EMBL" id="JBEWLZ010000007">
    <property type="protein sequence ID" value="MET1490833.1"/>
    <property type="molecule type" value="Genomic_DNA"/>
</dbReference>
<evidence type="ECO:0000256" key="3">
    <source>
        <dbReference type="ARBA" id="ARBA00022833"/>
    </source>
</evidence>
<dbReference type="SUPFAM" id="SSF51316">
    <property type="entry name" value="Mss4-like"/>
    <property type="match status" value="1"/>
</dbReference>
<dbReference type="Gene3D" id="3.90.1590.10">
    <property type="entry name" value="glutathione-dependent formaldehyde- activating enzyme (gfa)"/>
    <property type="match status" value="1"/>
</dbReference>
<evidence type="ECO:0000313" key="6">
    <source>
        <dbReference type="EMBL" id="MET1490833.1"/>
    </source>
</evidence>
<name>A0ABV2CSI7_9RHOO</name>
<dbReference type="Pfam" id="PF21631">
    <property type="entry name" value="A9CJY8-like_N"/>
    <property type="match status" value="1"/>
</dbReference>
<dbReference type="Pfam" id="PF04828">
    <property type="entry name" value="GFA"/>
    <property type="match status" value="1"/>
</dbReference>
<dbReference type="InterPro" id="IPR006913">
    <property type="entry name" value="CENP-V/GFA"/>
</dbReference>
<dbReference type="InterPro" id="IPR045865">
    <property type="entry name" value="ACT-like_dom_sf"/>
</dbReference>
<organism evidence="6 7">
    <name type="scientific">Uliginosibacterium paludis</name>
    <dbReference type="NCBI Taxonomy" id="1615952"/>
    <lineage>
        <taxon>Bacteria</taxon>
        <taxon>Pseudomonadati</taxon>
        <taxon>Pseudomonadota</taxon>
        <taxon>Betaproteobacteria</taxon>
        <taxon>Rhodocyclales</taxon>
        <taxon>Zoogloeaceae</taxon>
        <taxon>Uliginosibacterium</taxon>
    </lineage>
</organism>
<evidence type="ECO:0000256" key="1">
    <source>
        <dbReference type="ARBA" id="ARBA00005495"/>
    </source>
</evidence>
<proteinExistence type="inferred from homology"/>
<protein>
    <submittedName>
        <fullName evidence="6">GFA family protein</fullName>
    </submittedName>
</protein>
<evidence type="ECO:0000256" key="4">
    <source>
        <dbReference type="ARBA" id="ARBA00023239"/>
    </source>
</evidence>
<comment type="similarity">
    <text evidence="1">Belongs to the Gfa family.</text>
</comment>
<accession>A0ABV2CSI7</accession>
<dbReference type="Proteomes" id="UP001548590">
    <property type="component" value="Unassembled WGS sequence"/>
</dbReference>
<reference evidence="6 7" key="1">
    <citation type="submission" date="2024-07" db="EMBL/GenBank/DDBJ databases">
        <title>Uliginosibacterium paludis KCTC:42655.</title>
        <authorList>
            <person name="Kim M.K."/>
        </authorList>
    </citation>
    <scope>NUCLEOTIDE SEQUENCE [LARGE SCALE GENOMIC DNA]</scope>
    <source>
        <strain evidence="6 7">KCTC 42655</strain>
    </source>
</reference>
<dbReference type="RefSeq" id="WP_345925791.1">
    <property type="nucleotide sequence ID" value="NZ_JBDIVF010000002.1"/>
</dbReference>
<feature type="domain" description="CENP-V/GFA" evidence="5">
    <location>
        <begin position="8"/>
        <end position="127"/>
    </location>
</feature>
<dbReference type="PANTHER" id="PTHR33337">
    <property type="entry name" value="GFA DOMAIN-CONTAINING PROTEIN"/>
    <property type="match status" value="1"/>
</dbReference>
<comment type="caution">
    <text evidence="6">The sequence shown here is derived from an EMBL/GenBank/DDBJ whole genome shotgun (WGS) entry which is preliminary data.</text>
</comment>
<evidence type="ECO:0000313" key="7">
    <source>
        <dbReference type="Proteomes" id="UP001548590"/>
    </source>
</evidence>
<evidence type="ECO:0000259" key="5">
    <source>
        <dbReference type="PROSITE" id="PS51891"/>
    </source>
</evidence>
<sequence>MKHEAFPAEGGCDCGAIRYRLASAPLIVHACHCRWCQRESGSAFALNAMIEADRVTLLRGTPELIDLPTASGAGQRVARCPHCRLALWSHYAGAGPLVSFVRVGTLDEPDIAPPDIHIFTSTKQPWLPLPADVRAVPEYYDMAQEWPAESLARREALKPALALWRASRVWPTLPDRAPRRSVRLRELAGDYGIARLDPGAAVPDWAGGAGFLSVSRSADELSITCRQEHIPSSCTASRDWACLQLVGPFAFDETGIVLAVIEPLSRAAIGIFIVSTYDGDHLLLPRSELARARALLRQAGHVFVED</sequence>
<dbReference type="InterPro" id="IPR049447">
    <property type="entry name" value="A9CJY8-like_N"/>
</dbReference>
<dbReference type="SUPFAM" id="SSF55021">
    <property type="entry name" value="ACT-like"/>
    <property type="match status" value="2"/>
</dbReference>
<dbReference type="InterPro" id="IPR011057">
    <property type="entry name" value="Mss4-like_sf"/>
</dbReference>